<keyword evidence="5" id="KW-0067">ATP-binding</keyword>
<keyword evidence="7" id="KW-0539">Nucleus</keyword>
<evidence type="ECO:0000256" key="5">
    <source>
        <dbReference type="ARBA" id="ARBA00022840"/>
    </source>
</evidence>
<keyword evidence="3" id="KW-0547">Nucleotide-binding</keyword>
<feature type="region of interest" description="Disordered" evidence="8">
    <location>
        <begin position="14"/>
        <end position="46"/>
    </location>
</feature>
<dbReference type="PANTHER" id="PTHR45797:SF1">
    <property type="entry name" value="HELICASE ARIP4"/>
    <property type="match status" value="1"/>
</dbReference>
<evidence type="ECO:0000256" key="1">
    <source>
        <dbReference type="ARBA" id="ARBA00004123"/>
    </source>
</evidence>
<evidence type="ECO:0000313" key="9">
    <source>
        <dbReference type="EMBL" id="KAL2526323.1"/>
    </source>
</evidence>
<organism evidence="9 10">
    <name type="scientific">Abeliophyllum distichum</name>
    <dbReference type="NCBI Taxonomy" id="126358"/>
    <lineage>
        <taxon>Eukaryota</taxon>
        <taxon>Viridiplantae</taxon>
        <taxon>Streptophyta</taxon>
        <taxon>Embryophyta</taxon>
        <taxon>Tracheophyta</taxon>
        <taxon>Spermatophyta</taxon>
        <taxon>Magnoliopsida</taxon>
        <taxon>eudicotyledons</taxon>
        <taxon>Gunneridae</taxon>
        <taxon>Pentapetalae</taxon>
        <taxon>asterids</taxon>
        <taxon>lamiids</taxon>
        <taxon>Lamiales</taxon>
        <taxon>Oleaceae</taxon>
        <taxon>Forsythieae</taxon>
        <taxon>Abeliophyllum</taxon>
    </lineage>
</organism>
<dbReference type="AlphaFoldDB" id="A0ABD1UPE2"/>
<dbReference type="PANTHER" id="PTHR45797">
    <property type="entry name" value="RAD54-LIKE"/>
    <property type="match status" value="1"/>
</dbReference>
<keyword evidence="4" id="KW-0347">Helicase</keyword>
<dbReference type="GO" id="GO:0003677">
    <property type="term" value="F:DNA binding"/>
    <property type="evidence" value="ECO:0007669"/>
    <property type="project" value="UniProtKB-KW"/>
</dbReference>
<reference evidence="10" key="1">
    <citation type="submission" date="2024-07" db="EMBL/GenBank/DDBJ databases">
        <title>Two chromosome-level genome assemblies of Korean endemic species Abeliophyllum distichum and Forsythia ovata (Oleaceae).</title>
        <authorList>
            <person name="Jang H."/>
        </authorList>
    </citation>
    <scope>NUCLEOTIDE SEQUENCE [LARGE SCALE GENOMIC DNA]</scope>
</reference>
<gene>
    <name evidence="9" type="ORF">Adt_11377</name>
</gene>
<evidence type="ECO:0000256" key="7">
    <source>
        <dbReference type="ARBA" id="ARBA00023242"/>
    </source>
</evidence>
<comment type="caution">
    <text evidence="9">The sequence shown here is derived from an EMBL/GenBank/DDBJ whole genome shotgun (WGS) entry which is preliminary data.</text>
</comment>
<dbReference type="Proteomes" id="UP001604336">
    <property type="component" value="Unassembled WGS sequence"/>
</dbReference>
<name>A0ABD1UPE2_9LAMI</name>
<dbReference type="GO" id="GO:0005524">
    <property type="term" value="F:ATP binding"/>
    <property type="evidence" value="ECO:0007669"/>
    <property type="project" value="UniProtKB-KW"/>
</dbReference>
<comment type="similarity">
    <text evidence="2">Belongs to the SNF2/RAD54 helicase family.</text>
</comment>
<dbReference type="InterPro" id="IPR044574">
    <property type="entry name" value="ARIP4-like"/>
</dbReference>
<keyword evidence="4" id="KW-0378">Hydrolase</keyword>
<evidence type="ECO:0000256" key="6">
    <source>
        <dbReference type="ARBA" id="ARBA00023125"/>
    </source>
</evidence>
<dbReference type="GO" id="GO:0005634">
    <property type="term" value="C:nucleus"/>
    <property type="evidence" value="ECO:0007669"/>
    <property type="project" value="UniProtKB-SubCell"/>
</dbReference>
<protein>
    <submittedName>
        <fullName evidence="9">Transcription regulator XNP/ATRX</fullName>
    </submittedName>
</protein>
<evidence type="ECO:0000256" key="3">
    <source>
        <dbReference type="ARBA" id="ARBA00022741"/>
    </source>
</evidence>
<evidence type="ECO:0000256" key="4">
    <source>
        <dbReference type="ARBA" id="ARBA00022806"/>
    </source>
</evidence>
<sequence length="151" mass="17466">MLTQRLSWFKKTGVTTESNTASDTKPELGQETGVTTESNTASDTMPENCHFFTGNSSADKLMQSLISRHHPRWISNYHEHETLLQENEEEKLSKEEQDMAWEVYQKTLEWEEVRRGLPDECTVEQQQKPVAESAFDRKTRAFLGNYLCSCE</sequence>
<evidence type="ECO:0000256" key="2">
    <source>
        <dbReference type="ARBA" id="ARBA00007025"/>
    </source>
</evidence>
<dbReference type="EMBL" id="JBFOLK010000003">
    <property type="protein sequence ID" value="KAL2526323.1"/>
    <property type="molecule type" value="Genomic_DNA"/>
</dbReference>
<evidence type="ECO:0000313" key="10">
    <source>
        <dbReference type="Proteomes" id="UP001604336"/>
    </source>
</evidence>
<keyword evidence="10" id="KW-1185">Reference proteome</keyword>
<accession>A0ABD1UPE2</accession>
<keyword evidence="6" id="KW-0238">DNA-binding</keyword>
<proteinExistence type="inferred from homology"/>
<feature type="compositionally biased region" description="Polar residues" evidence="8">
    <location>
        <begin position="32"/>
        <end position="45"/>
    </location>
</feature>
<feature type="compositionally biased region" description="Polar residues" evidence="8">
    <location>
        <begin position="14"/>
        <end position="23"/>
    </location>
</feature>
<dbReference type="GO" id="GO:0004386">
    <property type="term" value="F:helicase activity"/>
    <property type="evidence" value="ECO:0007669"/>
    <property type="project" value="UniProtKB-KW"/>
</dbReference>
<comment type="subcellular location">
    <subcellularLocation>
        <location evidence="1">Nucleus</location>
    </subcellularLocation>
</comment>
<evidence type="ECO:0000256" key="8">
    <source>
        <dbReference type="SAM" id="MobiDB-lite"/>
    </source>
</evidence>